<evidence type="ECO:0000256" key="9">
    <source>
        <dbReference type="ARBA" id="ARBA00023160"/>
    </source>
</evidence>
<evidence type="ECO:0000256" key="4">
    <source>
        <dbReference type="ARBA" id="ARBA00022692"/>
    </source>
</evidence>
<dbReference type="GO" id="GO:0042761">
    <property type="term" value="P:very long-chain fatty acid biosynthetic process"/>
    <property type="evidence" value="ECO:0007669"/>
    <property type="project" value="TreeGrafter"/>
</dbReference>
<evidence type="ECO:0000313" key="13">
    <source>
        <dbReference type="Proteomes" id="UP000719412"/>
    </source>
</evidence>
<accession>A0A8J6L9J9</accession>
<dbReference type="GO" id="GO:0009922">
    <property type="term" value="F:fatty acid elongase activity"/>
    <property type="evidence" value="ECO:0007669"/>
    <property type="project" value="UniProtKB-EC"/>
</dbReference>
<dbReference type="InterPro" id="IPR036397">
    <property type="entry name" value="RNaseH_sf"/>
</dbReference>
<keyword evidence="2 10" id="KW-0444">Lipid biosynthesis</keyword>
<reference evidence="12" key="1">
    <citation type="journal article" date="2020" name="J Insects Food Feed">
        <title>The yellow mealworm (Tenebrio molitor) genome: a resource for the emerging insects as food and feed industry.</title>
        <authorList>
            <person name="Eriksson T."/>
            <person name="Andere A."/>
            <person name="Kelstrup H."/>
            <person name="Emery V."/>
            <person name="Picard C."/>
        </authorList>
    </citation>
    <scope>NUCLEOTIDE SEQUENCE</scope>
    <source>
        <strain evidence="12">Stoneville</strain>
        <tissue evidence="12">Whole head</tissue>
    </source>
</reference>
<feature type="transmembrane region" description="Helical" evidence="10">
    <location>
        <begin position="27"/>
        <end position="45"/>
    </location>
</feature>
<feature type="transmembrane region" description="Helical" evidence="10">
    <location>
        <begin position="205"/>
        <end position="223"/>
    </location>
</feature>
<dbReference type="PANTHER" id="PTHR11157">
    <property type="entry name" value="FATTY ACID ACYL TRANSFERASE-RELATED"/>
    <property type="match status" value="1"/>
</dbReference>
<evidence type="ECO:0000256" key="3">
    <source>
        <dbReference type="ARBA" id="ARBA00022679"/>
    </source>
</evidence>
<comment type="subcellular location">
    <subcellularLocation>
        <location evidence="1">Membrane</location>
        <topology evidence="1">Multi-pass membrane protein</topology>
    </subcellularLocation>
</comment>
<protein>
    <recommendedName>
        <fullName evidence="10">Elongation of very long chain fatty acids protein</fullName>
        <ecNumber evidence="10">2.3.1.199</ecNumber>
    </recommendedName>
    <alternativeName>
        <fullName evidence="10">Very-long-chain 3-oxoacyl-CoA synthase</fullName>
    </alternativeName>
</protein>
<evidence type="ECO:0000256" key="5">
    <source>
        <dbReference type="ARBA" id="ARBA00022832"/>
    </source>
</evidence>
<reference evidence="12" key="2">
    <citation type="submission" date="2021-08" db="EMBL/GenBank/DDBJ databases">
        <authorList>
            <person name="Eriksson T."/>
        </authorList>
    </citation>
    <scope>NUCLEOTIDE SEQUENCE</scope>
    <source>
        <strain evidence="12">Stoneville</strain>
        <tissue evidence="12">Whole head</tissue>
    </source>
</reference>
<keyword evidence="3 10" id="KW-0808">Transferase</keyword>
<dbReference type="GO" id="GO:0019367">
    <property type="term" value="P:fatty acid elongation, saturated fatty acid"/>
    <property type="evidence" value="ECO:0007669"/>
    <property type="project" value="TreeGrafter"/>
</dbReference>
<dbReference type="GO" id="GO:0034626">
    <property type="term" value="P:fatty acid elongation, polyunsaturated fatty acid"/>
    <property type="evidence" value="ECO:0007669"/>
    <property type="project" value="TreeGrafter"/>
</dbReference>
<dbReference type="GO" id="GO:0030148">
    <property type="term" value="P:sphingolipid biosynthetic process"/>
    <property type="evidence" value="ECO:0007669"/>
    <property type="project" value="TreeGrafter"/>
</dbReference>
<dbReference type="InterPro" id="IPR002076">
    <property type="entry name" value="ELO_fam"/>
</dbReference>
<dbReference type="GO" id="GO:0005789">
    <property type="term" value="C:endoplasmic reticulum membrane"/>
    <property type="evidence" value="ECO:0007669"/>
    <property type="project" value="TreeGrafter"/>
</dbReference>
<organism evidence="12 13">
    <name type="scientific">Tenebrio molitor</name>
    <name type="common">Yellow mealworm beetle</name>
    <dbReference type="NCBI Taxonomy" id="7067"/>
    <lineage>
        <taxon>Eukaryota</taxon>
        <taxon>Metazoa</taxon>
        <taxon>Ecdysozoa</taxon>
        <taxon>Arthropoda</taxon>
        <taxon>Hexapoda</taxon>
        <taxon>Insecta</taxon>
        <taxon>Pterygota</taxon>
        <taxon>Neoptera</taxon>
        <taxon>Endopterygota</taxon>
        <taxon>Coleoptera</taxon>
        <taxon>Polyphaga</taxon>
        <taxon>Cucujiformia</taxon>
        <taxon>Tenebrionidae</taxon>
        <taxon>Tenebrio</taxon>
    </lineage>
</organism>
<dbReference type="EMBL" id="JABDTM020026313">
    <property type="protein sequence ID" value="KAH0812077.1"/>
    <property type="molecule type" value="Genomic_DNA"/>
</dbReference>
<evidence type="ECO:0000256" key="1">
    <source>
        <dbReference type="ARBA" id="ARBA00004141"/>
    </source>
</evidence>
<evidence type="ECO:0000256" key="7">
    <source>
        <dbReference type="ARBA" id="ARBA00023098"/>
    </source>
</evidence>
<feature type="transmembrane region" description="Helical" evidence="10">
    <location>
        <begin position="65"/>
        <end position="83"/>
    </location>
</feature>
<feature type="transmembrane region" description="Helical" evidence="10">
    <location>
        <begin position="147"/>
        <end position="165"/>
    </location>
</feature>
<comment type="catalytic activity">
    <reaction evidence="10">
        <text>a very-long-chain acyl-CoA + malonyl-CoA + H(+) = a very-long-chain 3-oxoacyl-CoA + CO2 + CoA</text>
        <dbReference type="Rhea" id="RHEA:32727"/>
        <dbReference type="ChEBI" id="CHEBI:15378"/>
        <dbReference type="ChEBI" id="CHEBI:16526"/>
        <dbReference type="ChEBI" id="CHEBI:57287"/>
        <dbReference type="ChEBI" id="CHEBI:57384"/>
        <dbReference type="ChEBI" id="CHEBI:90725"/>
        <dbReference type="ChEBI" id="CHEBI:90736"/>
        <dbReference type="EC" id="2.3.1.199"/>
    </reaction>
</comment>
<evidence type="ECO:0000256" key="2">
    <source>
        <dbReference type="ARBA" id="ARBA00022516"/>
    </source>
</evidence>
<evidence type="ECO:0000313" key="12">
    <source>
        <dbReference type="EMBL" id="KAH0812077.1"/>
    </source>
</evidence>
<gene>
    <name evidence="12" type="ORF">GEV33_010713</name>
</gene>
<dbReference type="InterPro" id="IPR038717">
    <property type="entry name" value="Tc1-like_DDE_dom"/>
</dbReference>
<evidence type="ECO:0000256" key="10">
    <source>
        <dbReference type="RuleBase" id="RU361115"/>
    </source>
</evidence>
<keyword evidence="4 10" id="KW-0812">Transmembrane</keyword>
<dbReference type="AlphaFoldDB" id="A0A8J6L9J9"/>
<evidence type="ECO:0000256" key="8">
    <source>
        <dbReference type="ARBA" id="ARBA00023136"/>
    </source>
</evidence>
<keyword evidence="8 10" id="KW-0472">Membrane</keyword>
<keyword evidence="7 10" id="KW-0443">Lipid metabolism</keyword>
<feature type="domain" description="Tc1-like transposase DDE" evidence="11">
    <location>
        <begin position="329"/>
        <end position="429"/>
    </location>
</feature>
<evidence type="ECO:0000256" key="6">
    <source>
        <dbReference type="ARBA" id="ARBA00022989"/>
    </source>
</evidence>
<comment type="similarity">
    <text evidence="10">Belongs to the ELO family.</text>
</comment>
<keyword evidence="6 10" id="KW-1133">Transmembrane helix</keyword>
<dbReference type="Pfam" id="PF13358">
    <property type="entry name" value="DDE_3"/>
    <property type="match status" value="1"/>
</dbReference>
<dbReference type="Proteomes" id="UP000719412">
    <property type="component" value="Unassembled WGS sequence"/>
</dbReference>
<name>A0A8J6L9J9_TENMO</name>
<keyword evidence="9 10" id="KW-0275">Fatty acid biosynthesis</keyword>
<dbReference type="GO" id="GO:0003676">
    <property type="term" value="F:nucleic acid binding"/>
    <property type="evidence" value="ECO:0007669"/>
    <property type="project" value="InterPro"/>
</dbReference>
<keyword evidence="13" id="KW-1185">Reference proteome</keyword>
<feature type="transmembrane region" description="Helical" evidence="10">
    <location>
        <begin position="117"/>
        <end position="135"/>
    </location>
</feature>
<proteinExistence type="inferred from homology"/>
<dbReference type="GO" id="GO:0034625">
    <property type="term" value="P:fatty acid elongation, monounsaturated fatty acid"/>
    <property type="evidence" value="ECO:0007669"/>
    <property type="project" value="TreeGrafter"/>
</dbReference>
<evidence type="ECO:0000259" key="11">
    <source>
        <dbReference type="Pfam" id="PF13358"/>
    </source>
</evidence>
<dbReference type="Gene3D" id="3.30.420.10">
    <property type="entry name" value="Ribonuclease H-like superfamily/Ribonuclease H"/>
    <property type="match status" value="1"/>
</dbReference>
<dbReference type="EC" id="2.3.1.199" evidence="10"/>
<feature type="transmembrane region" description="Helical" evidence="10">
    <location>
        <begin position="235"/>
        <end position="254"/>
    </location>
</feature>
<comment type="caution">
    <text evidence="12">The sequence shown here is derived from an EMBL/GenBank/DDBJ whole genome shotgun (WGS) entry which is preliminary data.</text>
</comment>
<sequence length="479" mass="55903">MAQILTNVIEGYHDLMDNKSDPRVNDWFLMSSPFPTMCICLTYAYTVKVIGPRLMENRKPFDLKYTLILYNLFQVIFSTYLFYESAAAGWASHYSLKCQPVDYSLNPLALRMARGCWWYYFSKFTEFLDTIFFVLRKKNDHISTLHVIHHGIMPMSVWFGVKFTPGGHSTFFGFLNTFVHIIMYSYYLIAALGPQYQKYLWWKKYLTTIQMVQFVLVMVHAFQLLFIDCNYPKAFVWWIGLHAVMFYFLFSKFYKQTYVKKDKRVKVEDQKDDEKTKKSNFMLCFTTQTALYEKTDDVKEMSKGYTSDGNRLRNRMAVREYGVGLAKGLLSAILCQGTDARTELVMVNGKAMAANRYIRDILEPYVVPFASFIGNYSILMHDNARPHIAQIVNEYLDTVEIHHMIWPARSPDLNPIEHVWDMVGRRVKVRTPAPGNLRRLSAAVIQEWQEIDQAVIQDLFEGMPRRMEAVIQATGGNIQ</sequence>
<keyword evidence="5 10" id="KW-0276">Fatty acid metabolism</keyword>
<feature type="transmembrane region" description="Helical" evidence="10">
    <location>
        <begin position="171"/>
        <end position="193"/>
    </location>
</feature>
<dbReference type="Pfam" id="PF01151">
    <property type="entry name" value="ELO"/>
    <property type="match status" value="1"/>
</dbReference>
<dbReference type="PANTHER" id="PTHR11157:SF69">
    <property type="entry name" value="ELONGATION OF VERY LONG CHAIN FATTY ACIDS PROTEIN 7"/>
    <property type="match status" value="1"/>
</dbReference>